<feature type="compositionally biased region" description="Basic and acidic residues" evidence="1">
    <location>
        <begin position="213"/>
        <end position="226"/>
    </location>
</feature>
<dbReference type="SUPFAM" id="SSF47162">
    <property type="entry name" value="Apolipoprotein"/>
    <property type="match status" value="1"/>
</dbReference>
<feature type="compositionally biased region" description="Polar residues" evidence="1">
    <location>
        <begin position="32"/>
        <end position="47"/>
    </location>
</feature>
<dbReference type="AlphaFoldDB" id="A0AAN6I7J1"/>
<feature type="compositionally biased region" description="Basic and acidic residues" evidence="1">
    <location>
        <begin position="181"/>
        <end position="203"/>
    </location>
</feature>
<comment type="caution">
    <text evidence="2">The sequence shown here is derived from an EMBL/GenBank/DDBJ whole genome shotgun (WGS) entry which is preliminary data.</text>
</comment>
<name>A0AAN6I7J1_PICAN</name>
<proteinExistence type="predicted"/>
<evidence type="ECO:0000256" key="1">
    <source>
        <dbReference type="SAM" id="MobiDB-lite"/>
    </source>
</evidence>
<protein>
    <submittedName>
        <fullName evidence="2">Uncharacterized protein</fullName>
    </submittedName>
</protein>
<evidence type="ECO:0000313" key="3">
    <source>
        <dbReference type="Proteomes" id="UP001196530"/>
    </source>
</evidence>
<dbReference type="GeneID" id="66125517"/>
<organism evidence="2 3">
    <name type="scientific">Pichia angusta</name>
    <name type="common">Yeast</name>
    <name type="synonym">Hansenula polymorpha</name>
    <dbReference type="NCBI Taxonomy" id="870730"/>
    <lineage>
        <taxon>Eukaryota</taxon>
        <taxon>Fungi</taxon>
        <taxon>Dikarya</taxon>
        <taxon>Ascomycota</taxon>
        <taxon>Saccharomycotina</taxon>
        <taxon>Pichiomycetes</taxon>
        <taxon>Pichiales</taxon>
        <taxon>Pichiaceae</taxon>
        <taxon>Ogataea</taxon>
    </lineage>
</organism>
<feature type="region of interest" description="Disordered" evidence="1">
    <location>
        <begin position="32"/>
        <end position="53"/>
    </location>
</feature>
<dbReference type="EMBL" id="JAHLUX010000003">
    <property type="protein sequence ID" value="KAG7820029.1"/>
    <property type="molecule type" value="Genomic_DNA"/>
</dbReference>
<dbReference type="RefSeq" id="XP_043060743.1">
    <property type="nucleotide sequence ID" value="XM_043201834.1"/>
</dbReference>
<evidence type="ECO:0000313" key="2">
    <source>
        <dbReference type="EMBL" id="KAG7820029.1"/>
    </source>
</evidence>
<sequence length="226" mass="25008">MHNEHGSRVEIMWLLCGCAVCCIMLKYGTGESETTAGRSTAPRTMSATAPPRRARSIATGRIPHLRIRLPTLVNNVRLLSIAMYRAALRTVRTVRPANTVTIQQRYRGGVVDSTKEVLKDINLKVGKTLASGLDKAEDVAETVKEEVSTVKDKAADKKDDLSQKASEKAAQTKQDVSQEAAEMKDSLHSNKENVKREVKENFKGYDSLQDKGSNIEREQQRPDDGV</sequence>
<feature type="compositionally biased region" description="Basic and acidic residues" evidence="1">
    <location>
        <begin position="150"/>
        <end position="167"/>
    </location>
</feature>
<feature type="region of interest" description="Disordered" evidence="1">
    <location>
        <begin position="150"/>
        <end position="226"/>
    </location>
</feature>
<reference evidence="2" key="1">
    <citation type="journal article" date="2021" name="G3 (Bethesda)">
        <title>Genomic diversity, chromosomal rearrangements, and interspecies hybridization in the ogataea polymorpha species complex.</title>
        <authorList>
            <person name="Hanson S.J."/>
            <person name="Cinneide E.O."/>
            <person name="Salzberg L.I."/>
            <person name="Wolfe K.H."/>
            <person name="McGowan J."/>
            <person name="Fitzpatrick D.A."/>
            <person name="Matlin K."/>
        </authorList>
    </citation>
    <scope>NUCLEOTIDE SEQUENCE</scope>
    <source>
        <strain evidence="2">61-244</strain>
    </source>
</reference>
<accession>A0AAN6I7J1</accession>
<dbReference type="Proteomes" id="UP001196530">
    <property type="component" value="Unassembled WGS sequence"/>
</dbReference>
<dbReference type="Gene3D" id="1.20.120.20">
    <property type="entry name" value="Apolipoprotein"/>
    <property type="match status" value="1"/>
</dbReference>
<gene>
    <name evidence="2" type="ORF">KL928_001466</name>
</gene>